<organism evidence="2 3">
    <name type="scientific">Mortierella alpina</name>
    <name type="common">Oleaginous fungus</name>
    <name type="synonym">Mortierella renispora</name>
    <dbReference type="NCBI Taxonomy" id="64518"/>
    <lineage>
        <taxon>Eukaryota</taxon>
        <taxon>Fungi</taxon>
        <taxon>Fungi incertae sedis</taxon>
        <taxon>Mucoromycota</taxon>
        <taxon>Mortierellomycotina</taxon>
        <taxon>Mortierellomycetes</taxon>
        <taxon>Mortierellales</taxon>
        <taxon>Mortierellaceae</taxon>
        <taxon>Mortierella</taxon>
    </lineage>
</organism>
<dbReference type="OrthoDB" id="2390153at2759"/>
<sequence length="195" mass="22068">MVRVTFFTASMVVALAAFFAPVAQACEGDCRNHPIAFIKDKYKNLLEKNLNSLPATERDQANKLKNDATARMGKVIDKTIFSVYHANCDHEPPRRPPNEICGSAKSIACNAAWDKSHSVFASTHKAVMRILEQTFQGESAQVKQAMVENVRTACPANCWDWVRPFQDLMLRWEQREHPDAYGNTLPNCEKGHLRY</sequence>
<evidence type="ECO:0000313" key="3">
    <source>
        <dbReference type="Proteomes" id="UP000738359"/>
    </source>
</evidence>
<dbReference type="Proteomes" id="UP000738359">
    <property type="component" value="Unassembled WGS sequence"/>
</dbReference>
<dbReference type="PROSITE" id="PS51257">
    <property type="entry name" value="PROKAR_LIPOPROTEIN"/>
    <property type="match status" value="1"/>
</dbReference>
<dbReference type="AlphaFoldDB" id="A0A9P6J443"/>
<keyword evidence="3" id="KW-1185">Reference proteome</keyword>
<protein>
    <submittedName>
        <fullName evidence="2">Uncharacterized protein</fullName>
    </submittedName>
</protein>
<reference evidence="2" key="1">
    <citation type="journal article" date="2020" name="Fungal Divers.">
        <title>Resolving the Mortierellaceae phylogeny through synthesis of multi-gene phylogenetics and phylogenomics.</title>
        <authorList>
            <person name="Vandepol N."/>
            <person name="Liber J."/>
            <person name="Desiro A."/>
            <person name="Na H."/>
            <person name="Kennedy M."/>
            <person name="Barry K."/>
            <person name="Grigoriev I.V."/>
            <person name="Miller A.N."/>
            <person name="O'Donnell K."/>
            <person name="Stajich J.E."/>
            <person name="Bonito G."/>
        </authorList>
    </citation>
    <scope>NUCLEOTIDE SEQUENCE</scope>
    <source>
        <strain evidence="2">CK1249</strain>
    </source>
</reference>
<proteinExistence type="predicted"/>
<keyword evidence="1" id="KW-0732">Signal</keyword>
<comment type="caution">
    <text evidence="2">The sequence shown here is derived from an EMBL/GenBank/DDBJ whole genome shotgun (WGS) entry which is preliminary data.</text>
</comment>
<feature type="signal peptide" evidence="1">
    <location>
        <begin position="1"/>
        <end position="25"/>
    </location>
</feature>
<name>A0A9P6J443_MORAP</name>
<gene>
    <name evidence="2" type="ORF">BGZ70_008163</name>
</gene>
<evidence type="ECO:0000313" key="2">
    <source>
        <dbReference type="EMBL" id="KAF9961935.1"/>
    </source>
</evidence>
<evidence type="ECO:0000256" key="1">
    <source>
        <dbReference type="SAM" id="SignalP"/>
    </source>
</evidence>
<feature type="chain" id="PRO_5040404048" evidence="1">
    <location>
        <begin position="26"/>
        <end position="195"/>
    </location>
</feature>
<accession>A0A9P6J443</accession>
<dbReference type="EMBL" id="JAAAHY010000567">
    <property type="protein sequence ID" value="KAF9961935.1"/>
    <property type="molecule type" value="Genomic_DNA"/>
</dbReference>